<feature type="compositionally biased region" description="Polar residues" evidence="1">
    <location>
        <begin position="195"/>
        <end position="205"/>
    </location>
</feature>
<feature type="compositionally biased region" description="Basic and acidic residues" evidence="1">
    <location>
        <begin position="259"/>
        <end position="272"/>
    </location>
</feature>
<proteinExistence type="predicted"/>
<reference evidence="2 3" key="1">
    <citation type="journal article" date="2019" name="Nat. Med.">
        <title>A library of human gut bacterial isolates paired with longitudinal multiomics data enables mechanistic microbiome research.</title>
        <authorList>
            <person name="Poyet M."/>
            <person name="Groussin M."/>
            <person name="Gibbons S.M."/>
            <person name="Avila-Pacheco J."/>
            <person name="Jiang X."/>
            <person name="Kearney S.M."/>
            <person name="Perrotta A.R."/>
            <person name="Berdy B."/>
            <person name="Zhao S."/>
            <person name="Lieberman T.D."/>
            <person name="Swanson P.K."/>
            <person name="Smith M."/>
            <person name="Roesemann S."/>
            <person name="Alexander J.E."/>
            <person name="Rich S.A."/>
            <person name="Livny J."/>
            <person name="Vlamakis H."/>
            <person name="Clish C."/>
            <person name="Bullock K."/>
            <person name="Deik A."/>
            <person name="Scott J."/>
            <person name="Pierce K.A."/>
            <person name="Xavier R.J."/>
            <person name="Alm E.J."/>
        </authorList>
    </citation>
    <scope>NUCLEOTIDE SEQUENCE [LARGE SCALE GENOMIC DNA]</scope>
    <source>
        <strain evidence="2 3">BIOML-A1</strain>
    </source>
</reference>
<feature type="region of interest" description="Disordered" evidence="1">
    <location>
        <begin position="405"/>
        <end position="432"/>
    </location>
</feature>
<dbReference type="RefSeq" id="WP_014776146.1">
    <property type="nucleotide sequence ID" value="NZ_CBCTEG010000002.1"/>
</dbReference>
<organism evidence="2 3">
    <name type="scientific">Alistipes finegoldii</name>
    <dbReference type="NCBI Taxonomy" id="214856"/>
    <lineage>
        <taxon>Bacteria</taxon>
        <taxon>Pseudomonadati</taxon>
        <taxon>Bacteroidota</taxon>
        <taxon>Bacteroidia</taxon>
        <taxon>Bacteroidales</taxon>
        <taxon>Rikenellaceae</taxon>
        <taxon>Alistipes</taxon>
    </lineage>
</organism>
<dbReference type="EMBL" id="VVND01000003">
    <property type="protein sequence ID" value="KAA3160205.1"/>
    <property type="molecule type" value="Genomic_DNA"/>
</dbReference>
<feature type="region of interest" description="Disordered" evidence="1">
    <location>
        <begin position="487"/>
        <end position="544"/>
    </location>
</feature>
<evidence type="ECO:0000313" key="3">
    <source>
        <dbReference type="Proteomes" id="UP000324870"/>
    </source>
</evidence>
<accession>A0ABQ6S5L6</accession>
<feature type="region of interest" description="Disordered" evidence="1">
    <location>
        <begin position="325"/>
        <end position="382"/>
    </location>
</feature>
<protein>
    <submittedName>
        <fullName evidence="2">Uncharacterized protein</fullName>
    </submittedName>
</protein>
<name>A0ABQ6S5L6_9BACT</name>
<gene>
    <name evidence="2" type="ORF">F2A26_03045</name>
</gene>
<dbReference type="Proteomes" id="UP000324870">
    <property type="component" value="Unassembled WGS sequence"/>
</dbReference>
<feature type="compositionally biased region" description="Low complexity" evidence="1">
    <location>
        <begin position="337"/>
        <end position="355"/>
    </location>
</feature>
<feature type="region of interest" description="Disordered" evidence="1">
    <location>
        <begin position="190"/>
        <end position="272"/>
    </location>
</feature>
<evidence type="ECO:0000256" key="1">
    <source>
        <dbReference type="SAM" id="MobiDB-lite"/>
    </source>
</evidence>
<feature type="compositionally biased region" description="Polar residues" evidence="1">
    <location>
        <begin position="491"/>
        <end position="510"/>
    </location>
</feature>
<evidence type="ECO:0000313" key="2">
    <source>
        <dbReference type="EMBL" id="KAA3160205.1"/>
    </source>
</evidence>
<keyword evidence="3" id="KW-1185">Reference proteome</keyword>
<sequence length="664" mass="68210">MDLKYVRSELQKLSEIIDNWDTPQETAALERDLVLEKLRKLYDAVRFGADADFAAVREDAAEEAVAEPAPAEIPVSIDLGEMLSLDPFAVEAQAEPDAAAKRDAVGEAGAAFESESFAEAGASFESESVAEAGAVSESESVSEPEPETVPESKSEFGSGQAVETGVNFAGHSEPAEELAAEPEVVVDSAEAFVAQSDSDGGTNPISEPEISAAEPVTESGPVASEPESELSIEETAPAEPVAGNAAEPAAEQSVPLPETVREPEEASEKPEFIAEPVVESATESFAESLSESVAESVSEPAAESVVESVAESVVEFPADPVLEPAAESVVESHSESVAEPAAESAAAPAPSVDAEQTSAQEAPAKAEAHSAPGTQPIAPTLFELEEETVRHRHKQRVIMSLYNTEPAAPAPKPASVPALEPTGKPVAGGKPAAEASFAQPAVAGSASSGSAASDSASAGTAAAGVSVSDATAGAALSATPFTAPVTEPAASATTPVGSVTTSLGSATTSAPGPDAFASRTPVAAPQPKAAETTAPDNAGDDDEPDFEEITLEAKNTSGAVLGEVINHNVQTLADTIAPPRDVASELRRSEHVTDLRRAIGINDKFLMIRDLFGGDAAAYEAAIGTLNGFDDFDECMIYIAENYAWNANSDGAKFLMELLERKFA</sequence>
<feature type="region of interest" description="Disordered" evidence="1">
    <location>
        <begin position="122"/>
        <end position="161"/>
    </location>
</feature>
<comment type="caution">
    <text evidence="2">The sequence shown here is derived from an EMBL/GenBank/DDBJ whole genome shotgun (WGS) entry which is preliminary data.</text>
</comment>
<feature type="compositionally biased region" description="Low complexity" evidence="1">
    <location>
        <begin position="122"/>
        <end position="139"/>
    </location>
</feature>